<dbReference type="KEGG" id="wch:wcw_0993"/>
<gene>
    <name evidence="1" type="ordered locus">wcw_0993</name>
</gene>
<proteinExistence type="predicted"/>
<organism evidence="1 2">
    <name type="scientific">Waddlia chondrophila (strain ATCC VR-1470 / WSU 86-1044)</name>
    <dbReference type="NCBI Taxonomy" id="716544"/>
    <lineage>
        <taxon>Bacteria</taxon>
        <taxon>Pseudomonadati</taxon>
        <taxon>Chlamydiota</taxon>
        <taxon>Chlamydiia</taxon>
        <taxon>Parachlamydiales</taxon>
        <taxon>Waddliaceae</taxon>
        <taxon>Waddlia</taxon>
    </lineage>
</organism>
<dbReference type="Proteomes" id="UP000001505">
    <property type="component" value="Chromosome"/>
</dbReference>
<dbReference type="EMBL" id="CP001928">
    <property type="protein sequence ID" value="ADI38353.1"/>
    <property type="molecule type" value="Genomic_DNA"/>
</dbReference>
<accession>D6YW42</accession>
<evidence type="ECO:0000313" key="1">
    <source>
        <dbReference type="EMBL" id="ADI38353.1"/>
    </source>
</evidence>
<evidence type="ECO:0000313" key="2">
    <source>
        <dbReference type="Proteomes" id="UP000001505"/>
    </source>
</evidence>
<dbReference type="AlphaFoldDB" id="D6YW42"/>
<dbReference type="HOGENOM" id="CLU_439364_0_0_0"/>
<reference evidence="1 2" key="1">
    <citation type="journal article" date="2010" name="PLoS ONE">
        <title>The Waddlia genome: a window into chlamydial biology.</title>
        <authorList>
            <person name="Bertelli C."/>
            <person name="Collyn F."/>
            <person name="Croxatto A."/>
            <person name="Ruckert C."/>
            <person name="Polkinghorne A."/>
            <person name="Kebbi-Beghdadi C."/>
            <person name="Goesmann A."/>
            <person name="Vaughan L."/>
            <person name="Greub G."/>
        </authorList>
    </citation>
    <scope>NUCLEOTIDE SEQUENCE [LARGE SCALE GENOMIC DNA]</scope>
    <source>
        <strain evidence="2">ATCC VR-1470 / WSU 86-1044</strain>
    </source>
</reference>
<protein>
    <submittedName>
        <fullName evidence="1">Uncharacterized protein</fullName>
    </submittedName>
</protein>
<keyword evidence="2" id="KW-1185">Reference proteome</keyword>
<name>D6YW42_WADCW</name>
<dbReference type="RefSeq" id="WP_013182067.1">
    <property type="nucleotide sequence ID" value="NC_014225.1"/>
</dbReference>
<sequence>MSVNNHHTDLTSSVVPLRLNQVGFTSQSDGRQYAIICPDLMDLFAEQMGLMASSEKIDQTVRSGYTLWLSSCINPAFVTEVNKTLNSLDALLKTPDQLDRIDDKTRQLFLARVLQWTDAVSLANGLNDCKDFENGKMQMLQQRLVKAGASRKYLKVINFFNEVSQIAFAKNGPLFKYPSFGEISEVAKTSPNGILKREGGNWLLVPSSANPNQKAVFDELKLIVDSFRDLSDKGIPAMMTEQELLYGIALVGQMMTNYLSQIDDAPSTSLQVFRQLAELHNLMYEALESRSSEKGVSLALNESGKESLLYTYGVLNNVLRDEKFSGFYSEKEASQLLKNAEPFVKPFITFHLNPELIHKKHQWTFVSEKEGVNVFKTPSNELVVIFNGNNAFWERKKFDAFAFIGSRGTAFDLNGMVHSQALENAEKARKALSAIMGARSSEIGTFDSIKFMGYGLDGATAQLLGQEYKRSSEGKDKDVTVIGTGVPPFLDEEASASMGLAMTEMTGFKCLNFAMAGDPNIRNLGITGPLGMRYDNTSFTTIPVPQGVVFASEALAGDHRKAYLAMLENSIFMHRTMRTVFSRTERAYDLIDGVKPTLEEKKQLPSITEVSSDEEDFEFIGS</sequence>
<dbReference type="STRING" id="716544.wcw_0993"/>